<feature type="region of interest" description="Disordered" evidence="1">
    <location>
        <begin position="1"/>
        <end position="21"/>
    </location>
</feature>
<sequence>MHRINTSLQTEKDICYSKSTK</sequence>
<organism evidence="2">
    <name type="scientific">Arundo donax</name>
    <name type="common">Giant reed</name>
    <name type="synonym">Donax arundinaceus</name>
    <dbReference type="NCBI Taxonomy" id="35708"/>
    <lineage>
        <taxon>Eukaryota</taxon>
        <taxon>Viridiplantae</taxon>
        <taxon>Streptophyta</taxon>
        <taxon>Embryophyta</taxon>
        <taxon>Tracheophyta</taxon>
        <taxon>Spermatophyta</taxon>
        <taxon>Magnoliopsida</taxon>
        <taxon>Liliopsida</taxon>
        <taxon>Poales</taxon>
        <taxon>Poaceae</taxon>
        <taxon>PACMAD clade</taxon>
        <taxon>Arundinoideae</taxon>
        <taxon>Arundineae</taxon>
        <taxon>Arundo</taxon>
    </lineage>
</organism>
<accession>A0A0A9HHB3</accession>
<dbReference type="AlphaFoldDB" id="A0A0A9HHB3"/>
<protein>
    <submittedName>
        <fullName evidence="2">Uncharacterized protein</fullName>
    </submittedName>
</protein>
<evidence type="ECO:0000313" key="2">
    <source>
        <dbReference type="EMBL" id="JAE36107.1"/>
    </source>
</evidence>
<name>A0A0A9HHB3_ARUDO</name>
<proteinExistence type="predicted"/>
<reference evidence="2" key="2">
    <citation type="journal article" date="2015" name="Data Brief">
        <title>Shoot transcriptome of the giant reed, Arundo donax.</title>
        <authorList>
            <person name="Barrero R.A."/>
            <person name="Guerrero F.D."/>
            <person name="Moolhuijzen P."/>
            <person name="Goolsby J.A."/>
            <person name="Tidwell J."/>
            <person name="Bellgard S.E."/>
            <person name="Bellgard M.I."/>
        </authorList>
    </citation>
    <scope>NUCLEOTIDE SEQUENCE</scope>
    <source>
        <tissue evidence="2">Shoot tissue taken approximately 20 cm above the soil surface</tissue>
    </source>
</reference>
<reference evidence="2" key="1">
    <citation type="submission" date="2014-09" db="EMBL/GenBank/DDBJ databases">
        <authorList>
            <person name="Magalhaes I.L.F."/>
            <person name="Oliveira U."/>
            <person name="Santos F.R."/>
            <person name="Vidigal T.H.D.A."/>
            <person name="Brescovit A.D."/>
            <person name="Santos A.J."/>
        </authorList>
    </citation>
    <scope>NUCLEOTIDE SEQUENCE</scope>
    <source>
        <tissue evidence="2">Shoot tissue taken approximately 20 cm above the soil surface</tissue>
    </source>
</reference>
<evidence type="ECO:0000256" key="1">
    <source>
        <dbReference type="SAM" id="MobiDB-lite"/>
    </source>
</evidence>
<dbReference type="EMBL" id="GBRH01161789">
    <property type="protein sequence ID" value="JAE36107.1"/>
    <property type="molecule type" value="Transcribed_RNA"/>
</dbReference>